<evidence type="ECO:0000259" key="4">
    <source>
        <dbReference type="PROSITE" id="PS50089"/>
    </source>
</evidence>
<evidence type="ECO:0000256" key="1">
    <source>
        <dbReference type="PROSITE-ProRule" id="PRU00175"/>
    </source>
</evidence>
<dbReference type="SUPFAM" id="SSF57850">
    <property type="entry name" value="RING/U-box"/>
    <property type="match status" value="1"/>
</dbReference>
<reference evidence="5 6" key="1">
    <citation type="submission" date="2023-10" db="EMBL/GenBank/DDBJ databases">
        <title>Chromosome-scale genome assembly provides insights into flower coloration mechanisms of Canna indica.</title>
        <authorList>
            <person name="Li C."/>
        </authorList>
    </citation>
    <scope>NUCLEOTIDE SEQUENCE [LARGE SCALE GENOMIC DNA]</scope>
    <source>
        <tissue evidence="5">Flower</tissue>
    </source>
</reference>
<dbReference type="EMBL" id="CP136898">
    <property type="protein sequence ID" value="WOL20428.1"/>
    <property type="molecule type" value="Genomic_DNA"/>
</dbReference>
<dbReference type="AlphaFoldDB" id="A0AAQ3QTB9"/>
<dbReference type="GO" id="GO:0008270">
    <property type="term" value="F:zinc ion binding"/>
    <property type="evidence" value="ECO:0007669"/>
    <property type="project" value="UniProtKB-KW"/>
</dbReference>
<dbReference type="SMART" id="SM00184">
    <property type="entry name" value="RING"/>
    <property type="match status" value="1"/>
</dbReference>
<name>A0AAQ3QTB9_9LILI</name>
<dbReference type="PANTHER" id="PTHR46225">
    <property type="entry name" value="C3H4 TYPE ZINC FINGER PROTEIN"/>
    <property type="match status" value="1"/>
</dbReference>
<evidence type="ECO:0000313" key="5">
    <source>
        <dbReference type="EMBL" id="WOL20428.1"/>
    </source>
</evidence>
<dbReference type="Pfam" id="PF13639">
    <property type="entry name" value="zf-RING_2"/>
    <property type="match status" value="1"/>
</dbReference>
<organism evidence="5 6">
    <name type="scientific">Canna indica</name>
    <name type="common">Indian-shot</name>
    <dbReference type="NCBI Taxonomy" id="4628"/>
    <lineage>
        <taxon>Eukaryota</taxon>
        <taxon>Viridiplantae</taxon>
        <taxon>Streptophyta</taxon>
        <taxon>Embryophyta</taxon>
        <taxon>Tracheophyta</taxon>
        <taxon>Spermatophyta</taxon>
        <taxon>Magnoliopsida</taxon>
        <taxon>Liliopsida</taxon>
        <taxon>Zingiberales</taxon>
        <taxon>Cannaceae</taxon>
        <taxon>Canna</taxon>
    </lineage>
</organism>
<feature type="transmembrane region" description="Helical" evidence="3">
    <location>
        <begin position="123"/>
        <end position="143"/>
    </location>
</feature>
<protein>
    <recommendedName>
        <fullName evidence="4">RING-type domain-containing protein</fullName>
    </recommendedName>
</protein>
<dbReference type="Gene3D" id="3.30.40.10">
    <property type="entry name" value="Zinc/RING finger domain, C3HC4 (zinc finger)"/>
    <property type="match status" value="1"/>
</dbReference>
<accession>A0AAQ3QTB9</accession>
<feature type="domain" description="RING-type" evidence="4">
    <location>
        <begin position="346"/>
        <end position="387"/>
    </location>
</feature>
<feature type="region of interest" description="Disordered" evidence="2">
    <location>
        <begin position="1"/>
        <end position="45"/>
    </location>
</feature>
<dbReference type="PANTHER" id="PTHR46225:SF2">
    <property type="entry name" value="C3H4 TYPE ZINC FINGER PROTEIN"/>
    <property type="match status" value="1"/>
</dbReference>
<evidence type="ECO:0000256" key="2">
    <source>
        <dbReference type="SAM" id="MobiDB-lite"/>
    </source>
</evidence>
<gene>
    <name evidence="5" type="ORF">Cni_G29233</name>
</gene>
<feature type="compositionally biased region" description="Acidic residues" evidence="2">
    <location>
        <begin position="26"/>
        <end position="36"/>
    </location>
</feature>
<dbReference type="InterPro" id="IPR001841">
    <property type="entry name" value="Znf_RING"/>
</dbReference>
<keyword evidence="1" id="KW-0863">Zinc-finger</keyword>
<feature type="transmembrane region" description="Helical" evidence="3">
    <location>
        <begin position="247"/>
        <end position="272"/>
    </location>
</feature>
<feature type="compositionally biased region" description="Basic and acidic residues" evidence="2">
    <location>
        <begin position="1"/>
        <end position="11"/>
    </location>
</feature>
<keyword evidence="1" id="KW-0862">Zinc</keyword>
<sequence length="418" mass="46894">MEREVKNDGHVIHMSWGDDASTSFHDDDDIDDSDESDQSHYDDGPSTRTIAPMLQLSSTPQNASNSWNVSLIRGGDNYARPPQRSPLNSGFWISIELVLNVGQIIAAISVLCLSRNEHPQSPLYAWIIGYAVGCVLTLPYLWWRYIQYENSFLRHEPEHSHHSPSQVNLRESTSYTTLVFPEAMEELDLSSAAVLQYRQNSAIFCSRFNAFADHFKIALNCFFGVWFVVGNVWIFGEQSSEYSAPNLYRLCIVFLAFSCIGYTIPFILFATVCCCYPCIISILGFRGDFHPSRGASSVVINSLPTYKFKSKRRVDSGSNSKFLCETGILTYGIEKEQMTSAEDAGCCICLAKYVDDDKLRELPCAHFFHKECVDKWLKINALCPLCKSEVGNSSSTLFAYLSSSIRRFGSVNSSGVSL</sequence>
<dbReference type="Proteomes" id="UP001327560">
    <property type="component" value="Chromosome 9"/>
</dbReference>
<keyword evidence="3" id="KW-1133">Transmembrane helix</keyword>
<proteinExistence type="predicted"/>
<dbReference type="PROSITE" id="PS50089">
    <property type="entry name" value="ZF_RING_2"/>
    <property type="match status" value="1"/>
</dbReference>
<keyword evidence="1" id="KW-0479">Metal-binding</keyword>
<evidence type="ECO:0000256" key="3">
    <source>
        <dbReference type="SAM" id="Phobius"/>
    </source>
</evidence>
<feature type="transmembrane region" description="Helical" evidence="3">
    <location>
        <begin position="91"/>
        <end position="111"/>
    </location>
</feature>
<keyword evidence="3" id="KW-0812">Transmembrane</keyword>
<feature type="transmembrane region" description="Helical" evidence="3">
    <location>
        <begin position="217"/>
        <end position="235"/>
    </location>
</feature>
<dbReference type="InterPro" id="IPR013083">
    <property type="entry name" value="Znf_RING/FYVE/PHD"/>
</dbReference>
<keyword evidence="3" id="KW-0472">Membrane</keyword>
<evidence type="ECO:0000313" key="6">
    <source>
        <dbReference type="Proteomes" id="UP001327560"/>
    </source>
</evidence>
<keyword evidence="6" id="KW-1185">Reference proteome</keyword>